<evidence type="ECO:0000256" key="1">
    <source>
        <dbReference type="ARBA" id="ARBA00010996"/>
    </source>
</evidence>
<evidence type="ECO:0000256" key="4">
    <source>
        <dbReference type="SAM" id="MobiDB-lite"/>
    </source>
</evidence>
<keyword evidence="7" id="KW-1185">Reference proteome</keyword>
<feature type="compositionally biased region" description="Basic and acidic residues" evidence="4">
    <location>
        <begin position="42"/>
        <end position="60"/>
    </location>
</feature>
<gene>
    <name evidence="6" type="ORF">A7E78_13315</name>
</gene>
<feature type="binding site" evidence="2">
    <location>
        <position position="125"/>
    </location>
    <ligand>
        <name>Cu cation</name>
        <dbReference type="ChEBI" id="CHEBI:23378"/>
    </ligand>
</feature>
<keyword evidence="2" id="KW-0479">Metal-binding</keyword>
<evidence type="ECO:0000313" key="6">
    <source>
        <dbReference type="EMBL" id="APG28724.1"/>
    </source>
</evidence>
<dbReference type="Pfam" id="PF02630">
    <property type="entry name" value="SCO1-SenC"/>
    <property type="match status" value="1"/>
</dbReference>
<dbReference type="Gene3D" id="3.40.30.10">
    <property type="entry name" value="Glutaredoxin"/>
    <property type="match status" value="1"/>
</dbReference>
<accession>A0A1L3GS04</accession>
<dbReference type="InterPro" id="IPR036249">
    <property type="entry name" value="Thioredoxin-like_sf"/>
</dbReference>
<keyword evidence="3" id="KW-1015">Disulfide bond</keyword>
<dbReference type="InterPro" id="IPR003782">
    <property type="entry name" value="SCO1/SenC"/>
</dbReference>
<feature type="transmembrane region" description="Helical" evidence="5">
    <location>
        <begin position="277"/>
        <end position="302"/>
    </location>
</feature>
<dbReference type="EMBL" id="CP015519">
    <property type="protein sequence ID" value="APG28724.1"/>
    <property type="molecule type" value="Genomic_DNA"/>
</dbReference>
<feature type="region of interest" description="Disordered" evidence="4">
    <location>
        <begin position="42"/>
        <end position="76"/>
    </location>
</feature>
<keyword evidence="5" id="KW-0812">Transmembrane</keyword>
<evidence type="ECO:0000313" key="7">
    <source>
        <dbReference type="Proteomes" id="UP000182517"/>
    </source>
</evidence>
<evidence type="ECO:0000256" key="3">
    <source>
        <dbReference type="PIRSR" id="PIRSR603782-2"/>
    </source>
</evidence>
<protein>
    <submittedName>
        <fullName evidence="6">Cytochrome-c oxidase</fullName>
    </submittedName>
</protein>
<keyword evidence="5" id="KW-1133">Transmembrane helix</keyword>
<name>A0A1L3GS04_9BACT</name>
<feature type="disulfide bond" description="Redox-active" evidence="3">
    <location>
        <begin position="125"/>
        <end position="129"/>
    </location>
</feature>
<dbReference type="SUPFAM" id="SSF52833">
    <property type="entry name" value="Thioredoxin-like"/>
    <property type="match status" value="1"/>
</dbReference>
<dbReference type="AlphaFoldDB" id="A0A1L3GS04"/>
<comment type="similarity">
    <text evidence="1">Belongs to the SCO1/2 family.</text>
</comment>
<dbReference type="Proteomes" id="UP000182517">
    <property type="component" value="Chromosome"/>
</dbReference>
<feature type="binding site" evidence="2">
    <location>
        <position position="129"/>
    </location>
    <ligand>
        <name>Cu cation</name>
        <dbReference type="ChEBI" id="CHEBI:23378"/>
    </ligand>
</feature>
<dbReference type="RefSeq" id="WP_072284748.1">
    <property type="nucleotide sequence ID" value="NZ_CP015519.1"/>
</dbReference>
<keyword evidence="5" id="KW-0472">Membrane</keyword>
<keyword evidence="2" id="KW-0186">Copper</keyword>
<dbReference type="KEGG" id="pef:A7E78_13315"/>
<evidence type="ECO:0000256" key="5">
    <source>
        <dbReference type="SAM" id="Phobius"/>
    </source>
</evidence>
<sequence length="307" mass="34071">MNCIISFARQISSSQSTLSLLTLILLAVLLILPAIPAGAEHPSAEADMNDRASMQHHDPPAEQQVPQHQHDHSAQAMTDNQVGIEERLGAFIPLDLTFQDENGQTVILRDLITGPTIIAPIYYSCPNVCAFLQADLARNLPAIKLQPDQDYRVLSISFDEKDTPMAARASRKTYMTAMGQPFPEQGWRFLTGEAAASKALTKAAGYSFLRQGNDFLHPVVIFVVTGEGRIVRYLHGTRMLPMDLTLALTEAREGRLGSTIRKVVRFCFNYDSQQKHYVFNLLRIAATVILITAGGFLLFLFISGRKR</sequence>
<dbReference type="STRING" id="1842532.A7E78_13315"/>
<evidence type="ECO:0000256" key="2">
    <source>
        <dbReference type="PIRSR" id="PIRSR603782-1"/>
    </source>
</evidence>
<dbReference type="GO" id="GO:0046872">
    <property type="term" value="F:metal ion binding"/>
    <property type="evidence" value="ECO:0007669"/>
    <property type="project" value="UniProtKB-KW"/>
</dbReference>
<reference evidence="6 7" key="1">
    <citation type="journal article" date="2017" name="Genome Announc.">
        <title>Complete Genome Sequences of Two Acetylene-Fermenting Pelobacter acetylenicus Strains.</title>
        <authorList>
            <person name="Sutton J.M."/>
            <person name="Baesman S.M."/>
            <person name="Fierst J.L."/>
            <person name="Poret-Peterson A.T."/>
            <person name="Oremland R.S."/>
            <person name="Dunlap D.S."/>
            <person name="Akob D.M."/>
        </authorList>
    </citation>
    <scope>NUCLEOTIDE SEQUENCE [LARGE SCALE GENOMIC DNA]</scope>
    <source>
        <strain evidence="6 7">SFB93</strain>
    </source>
</reference>
<proteinExistence type="inferred from homology"/>
<dbReference type="CDD" id="cd02968">
    <property type="entry name" value="SCO"/>
    <property type="match status" value="1"/>
</dbReference>
<organism evidence="6 7">
    <name type="scientific">Syntrophotalea acetylenivorans</name>
    <dbReference type="NCBI Taxonomy" id="1842532"/>
    <lineage>
        <taxon>Bacteria</taxon>
        <taxon>Pseudomonadati</taxon>
        <taxon>Thermodesulfobacteriota</taxon>
        <taxon>Desulfuromonadia</taxon>
        <taxon>Desulfuromonadales</taxon>
        <taxon>Syntrophotaleaceae</taxon>
        <taxon>Syntrophotalea</taxon>
    </lineage>
</organism>